<evidence type="ECO:0000256" key="3">
    <source>
        <dbReference type="ARBA" id="ARBA00022478"/>
    </source>
</evidence>
<evidence type="ECO:0000256" key="9">
    <source>
        <dbReference type="HAMAP-Rule" id="MF_01321"/>
    </source>
</evidence>
<dbReference type="Gene3D" id="2.40.270.10">
    <property type="entry name" value="DNA-directed RNA polymerase, subunit 2, domain 6"/>
    <property type="match status" value="1"/>
</dbReference>
<dbReference type="Gene3D" id="2.40.50.100">
    <property type="match status" value="1"/>
</dbReference>
<evidence type="ECO:0000256" key="6">
    <source>
        <dbReference type="ARBA" id="ARBA00023163"/>
    </source>
</evidence>
<evidence type="ECO:0000256" key="4">
    <source>
        <dbReference type="ARBA" id="ARBA00022679"/>
    </source>
</evidence>
<dbReference type="InterPro" id="IPR037033">
    <property type="entry name" value="DNA-dir_RNAP_su2_hyb_sf"/>
</dbReference>
<dbReference type="GO" id="GO:0003899">
    <property type="term" value="F:DNA-directed RNA polymerase activity"/>
    <property type="evidence" value="ECO:0007669"/>
    <property type="project" value="UniProtKB-UniRule"/>
</dbReference>
<feature type="domain" description="RNA polymerase Rpb2" evidence="14">
    <location>
        <begin position="219"/>
        <end position="358"/>
    </location>
</feature>
<comment type="function">
    <text evidence="1 9 11">DNA-dependent RNA polymerase catalyzes the transcription of DNA into RNA using the four ribonucleoside triphosphates as substrates.</text>
</comment>
<dbReference type="HAMAP" id="MF_01321">
    <property type="entry name" value="RNApol_bact_RpoB"/>
    <property type="match status" value="1"/>
</dbReference>
<evidence type="ECO:0000259" key="12">
    <source>
        <dbReference type="Pfam" id="PF00562"/>
    </source>
</evidence>
<protein>
    <recommendedName>
        <fullName evidence="9">DNA-directed RNA polymerase subunit beta</fullName>
        <ecNumber evidence="9">2.7.7.6</ecNumber>
    </recommendedName>
    <alternativeName>
        <fullName evidence="9">PEP</fullName>
    </alternativeName>
    <alternativeName>
        <fullName evidence="9">Plastid-encoded RNA polymerase subunit beta</fullName>
        <shortName evidence="9">RNA polymerase subunit beta</shortName>
    </alternativeName>
</protein>
<dbReference type="NCBIfam" id="NF001616">
    <property type="entry name" value="PRK00405.1"/>
    <property type="match status" value="1"/>
</dbReference>
<dbReference type="PANTHER" id="PTHR20856">
    <property type="entry name" value="DNA-DIRECTED RNA POLYMERASE I SUBUNIT 2"/>
    <property type="match status" value="1"/>
</dbReference>
<comment type="similarity">
    <text evidence="2 9 10">Belongs to the RNA polymerase beta chain family.</text>
</comment>
<dbReference type="InterPro" id="IPR042107">
    <property type="entry name" value="DNA-dir_RNA_pol_bsu_ext_1_sf"/>
</dbReference>
<dbReference type="AlphaFoldDB" id="A0A088CKG3"/>
<dbReference type="Pfam" id="PF04565">
    <property type="entry name" value="RNA_pol_Rpb2_3"/>
    <property type="match status" value="1"/>
</dbReference>
<evidence type="ECO:0000313" key="16">
    <source>
        <dbReference type="EMBL" id="AID67872.1"/>
    </source>
</evidence>
<dbReference type="InterPro" id="IPR007120">
    <property type="entry name" value="DNA-dir_RNAP_su2_dom"/>
</dbReference>
<dbReference type="InterPro" id="IPR014724">
    <property type="entry name" value="RNA_pol_RPB2_OB-fold"/>
</dbReference>
<evidence type="ECO:0000256" key="11">
    <source>
        <dbReference type="RuleBase" id="RU363031"/>
    </source>
</evidence>
<dbReference type="InterPro" id="IPR037034">
    <property type="entry name" value="RNA_pol_Rpb2_2_sf"/>
</dbReference>
<dbReference type="InterPro" id="IPR007121">
    <property type="entry name" value="RNA_pol_bsu_CS"/>
</dbReference>
<evidence type="ECO:0000259" key="15">
    <source>
        <dbReference type="Pfam" id="PF04565"/>
    </source>
</evidence>
<comment type="catalytic activity">
    <reaction evidence="8 9 11">
        <text>RNA(n) + a ribonucleoside 5'-triphosphate = RNA(n+1) + diphosphate</text>
        <dbReference type="Rhea" id="RHEA:21248"/>
        <dbReference type="Rhea" id="RHEA-COMP:14527"/>
        <dbReference type="Rhea" id="RHEA-COMP:17342"/>
        <dbReference type="ChEBI" id="CHEBI:33019"/>
        <dbReference type="ChEBI" id="CHEBI:61557"/>
        <dbReference type="ChEBI" id="CHEBI:140395"/>
        <dbReference type="EC" id="2.7.7.6"/>
    </reaction>
</comment>
<keyword evidence="5 9" id="KW-0548">Nucleotidyltransferase</keyword>
<evidence type="ECO:0000259" key="13">
    <source>
        <dbReference type="Pfam" id="PF04560"/>
    </source>
</evidence>
<evidence type="ECO:0000256" key="8">
    <source>
        <dbReference type="ARBA" id="ARBA00048552"/>
    </source>
</evidence>
<dbReference type="InterPro" id="IPR007641">
    <property type="entry name" value="RNA_pol_Rpb2_7"/>
</dbReference>
<keyword evidence="16" id="KW-0150">Chloroplast</keyword>
<dbReference type="CDD" id="cd00653">
    <property type="entry name" value="RNA_pol_B_RPB2"/>
    <property type="match status" value="1"/>
</dbReference>
<dbReference type="GO" id="GO:0000428">
    <property type="term" value="C:DNA-directed RNA polymerase complex"/>
    <property type="evidence" value="ECO:0007669"/>
    <property type="project" value="UniProtKB-KW"/>
</dbReference>
<dbReference type="GO" id="GO:0032549">
    <property type="term" value="F:ribonucleoside binding"/>
    <property type="evidence" value="ECO:0007669"/>
    <property type="project" value="InterPro"/>
</dbReference>
<sequence>MTITQSSRFFTTQGKLLAVQRESFLWFLKEGYKNFPYFEHNFDYSYIGAFGIIRCLDAPFILRKPLLTCNEALRHGLTYDSPCYLACKAQVIYTPKRIDLNDNDISSLPGQKEPEKKYIYKKPLSFIFPMYIGHLPLMTEYGGTFILRGIKRTFIHQIVRGPGLYYTVRFNDKGHKFYNLQFVFLYQSWLRIRARRAVIGGKAARHEVLYYSTELLPGKEVLVSRLLIALGFTKQQIFTNPYYYDYGILQESFVHTPAETLTQSQALRSIAKTLGFTGTKKVAKAAYFIRERFMSPTRGFRLGLFGRRSVNEKLGLRSQRGITLTPEDILLSIQQLSLIKEGLRELDNIDHLKNRRIRAVGEILAQTFSTQIRDRWVSESARSSTSPYKIRWYSTQKNSTSRSTKSMFHALLNVLFRQWLKGIYTQRKLTRYSWNKVFSLNPLSQMLDETNALASVTHKRRISCLGPGGLKRENAGFQVRDIHASYYGRLCPIETPEGQNAGLVSSLALYARTDRMGFLESPTLRVKYRRCQILPDLQYYAANEDYHFYKSASDTVFHTKSFQIQKPKLFVRYHESFLLFNQKAITCVDLSPCSALSIATALIPFIEHDDANRALMGSNMQRQAIPLIKGERPFVGTGLEATVIQNSSTSVFAEESGCILEVTGNTIYTRPMWKKQSLRASTLNNVVGRARARFSNLNQIARKGWKTYHLTNHLRTNQGISSYQRFCHQVGSRIKRGSLIGEGFTSDGGEFSVGKNILVAYMPWEGYNFEDALIISERCIKNDCYTSLHVKKFEASFRKSSRRYEILSRDIPGPKYHLTEHGIAHKGAFVRGGDILIGRESLAYEQQPSPEERLLQAIYNIPLPHGRDTSLRLSGYKSGRVLSIQQKEEQGVRINIGYHHRLQVGDKMAGRHGNKGIIALVLPEKDMPHLQDGTPVDMLLNPLGVPSRMNVGQVYEGLLGLASSILGYQIRTMPFDEMFGKEASRGMIYQKLADAYQSSALQWLFEPSNPGKSIVIDGRTGKPFDQPIMVTKSYMLKLNHLVEHKIHARSTGPYSLITQQPVGGRAKNGGQRFGEMEVWALEGFGAAYTLHELLTLKSDDLLGRERVFNSVLKKTNFPFPATPESFLVLMRELRGLCLDTQGWKKLPAQFETSM</sequence>
<keyword evidence="3 9" id="KW-0240">DNA-directed RNA polymerase</keyword>
<reference evidence="16" key="1">
    <citation type="journal article" date="2014" name="BMC Genomics">
        <title>Six newly sequenced chloroplast genomes from prasinophyte green algae provide insights into the relationships among prasinophyte lineages and the diversity of streamlined genome architecture in picoplanktonic species.</title>
        <authorList>
            <person name="Lemieux C."/>
            <person name="Otis C."/>
            <person name="Turmel M."/>
        </authorList>
    </citation>
    <scope>NUCLEOTIDE SEQUENCE</scope>
</reference>
<dbReference type="Gene3D" id="2.40.50.150">
    <property type="match status" value="1"/>
</dbReference>
<organism evidence="16">
    <name type="scientific">prasinophyte sp. MBIC10622</name>
    <dbReference type="NCBI Taxonomy" id="156113"/>
    <lineage>
        <taxon>Eukaryota</taxon>
        <taxon>Viridiplantae</taxon>
        <taxon>Chlorophyta</taxon>
    </lineage>
</organism>
<proteinExistence type="inferred from homology"/>
<keyword evidence="4 9" id="KW-0808">Transferase</keyword>
<evidence type="ECO:0000259" key="14">
    <source>
        <dbReference type="Pfam" id="PF04561"/>
    </source>
</evidence>
<dbReference type="SUPFAM" id="SSF64484">
    <property type="entry name" value="beta and beta-prime subunits of DNA dependent RNA-polymerase"/>
    <property type="match status" value="1"/>
</dbReference>
<dbReference type="Pfam" id="PF04561">
    <property type="entry name" value="RNA_pol_Rpb2_2"/>
    <property type="match status" value="1"/>
</dbReference>
<dbReference type="Gene3D" id="3.90.1100.10">
    <property type="match status" value="2"/>
</dbReference>
<dbReference type="Gene3D" id="3.90.1110.10">
    <property type="entry name" value="RNA polymerase Rpb2, domain 2"/>
    <property type="match status" value="1"/>
</dbReference>
<evidence type="ECO:0000256" key="7">
    <source>
        <dbReference type="ARBA" id="ARBA00026088"/>
    </source>
</evidence>
<keyword evidence="6 9" id="KW-0804">Transcription</keyword>
<evidence type="ECO:0000256" key="2">
    <source>
        <dbReference type="ARBA" id="ARBA00006835"/>
    </source>
</evidence>
<dbReference type="InterPro" id="IPR010243">
    <property type="entry name" value="RNA_pol_bsu_bac"/>
</dbReference>
<feature type="domain" description="RNA polymerase Rpb2" evidence="15">
    <location>
        <begin position="445"/>
        <end position="512"/>
    </location>
</feature>
<comment type="subcellular location">
    <subcellularLocation>
        <location evidence="9">Plastid</location>
        <location evidence="9">Chloroplast</location>
    </subcellularLocation>
</comment>
<dbReference type="GO" id="GO:0006351">
    <property type="term" value="P:DNA-templated transcription"/>
    <property type="evidence" value="ECO:0007669"/>
    <property type="project" value="UniProtKB-UniRule"/>
</dbReference>
<evidence type="ECO:0000256" key="10">
    <source>
        <dbReference type="RuleBase" id="RU000434"/>
    </source>
</evidence>
<name>A0A088CKG3_9CHLO</name>
<dbReference type="PROSITE" id="PS01166">
    <property type="entry name" value="RNA_POL_BETA"/>
    <property type="match status" value="1"/>
</dbReference>
<dbReference type="InterPro" id="IPR015712">
    <property type="entry name" value="DNA-dir_RNA_pol_su2"/>
</dbReference>
<dbReference type="Gene3D" id="3.90.1800.10">
    <property type="entry name" value="RNA polymerase alpha subunit dimerisation domain"/>
    <property type="match status" value="1"/>
</dbReference>
<dbReference type="GO" id="GO:0009507">
    <property type="term" value="C:chloroplast"/>
    <property type="evidence" value="ECO:0007669"/>
    <property type="project" value="UniProtKB-SubCell"/>
</dbReference>
<dbReference type="GO" id="GO:0003677">
    <property type="term" value="F:DNA binding"/>
    <property type="evidence" value="ECO:0007669"/>
    <property type="project" value="UniProtKB-UniRule"/>
</dbReference>
<feature type="domain" description="RNA polymerase Rpb2" evidence="13">
    <location>
        <begin position="1069"/>
        <end position="1141"/>
    </location>
</feature>
<geneLocation type="chloroplast" evidence="16"/>
<comment type="subunit">
    <text evidence="7 9 11">In plastids the minimal PEP RNA polymerase catalytic core is composed of four subunits: alpha, beta, beta', and beta''. When a (nuclear-encoded) sigma factor is associated with the core the holoenzyme is formed, which can initiate transcription.</text>
</comment>
<evidence type="ECO:0000256" key="5">
    <source>
        <dbReference type="ARBA" id="ARBA00022695"/>
    </source>
</evidence>
<dbReference type="EMBL" id="KJ746602">
    <property type="protein sequence ID" value="AID67872.1"/>
    <property type="molecule type" value="Genomic_DNA"/>
</dbReference>
<accession>A0A088CKG3</accession>
<evidence type="ECO:0000256" key="1">
    <source>
        <dbReference type="ARBA" id="ARBA00004026"/>
    </source>
</evidence>
<dbReference type="InterPro" id="IPR007645">
    <property type="entry name" value="RNA_pol_Rpb2_3"/>
</dbReference>
<dbReference type="Pfam" id="PF04560">
    <property type="entry name" value="RNA_pol_Rpb2_7"/>
    <property type="match status" value="1"/>
</dbReference>
<gene>
    <name evidence="9 16" type="primary">rpoB</name>
</gene>
<keyword evidence="16" id="KW-0934">Plastid</keyword>
<dbReference type="Pfam" id="PF00562">
    <property type="entry name" value="RNA_pol_Rpb2_6"/>
    <property type="match status" value="1"/>
</dbReference>
<dbReference type="EC" id="2.7.7.6" evidence="9"/>
<dbReference type="InterPro" id="IPR007642">
    <property type="entry name" value="RNA_pol_Rpb2_2"/>
</dbReference>
<dbReference type="Gene3D" id="2.30.150.10">
    <property type="entry name" value="DNA-directed RNA polymerase, beta subunit, external 1 domain"/>
    <property type="match status" value="1"/>
</dbReference>
<feature type="domain" description="DNA-directed RNA polymerase subunit 2 hybrid-binding" evidence="12">
    <location>
        <begin position="699"/>
        <end position="1067"/>
    </location>
</feature>